<evidence type="ECO:0000259" key="1">
    <source>
        <dbReference type="Pfam" id="PF00350"/>
    </source>
</evidence>
<dbReference type="InterPro" id="IPR051943">
    <property type="entry name" value="TRAFAC_Dynamin-like_GTPase"/>
</dbReference>
<name>U7DCN1_9BACT</name>
<dbReference type="SUPFAM" id="SSF52540">
    <property type="entry name" value="P-loop containing nucleoside triphosphate hydrolases"/>
    <property type="match status" value="1"/>
</dbReference>
<evidence type="ECO:0000313" key="3">
    <source>
        <dbReference type="Proteomes" id="UP000017148"/>
    </source>
</evidence>
<dbReference type="InterPro" id="IPR045063">
    <property type="entry name" value="Dynamin_N"/>
</dbReference>
<feature type="domain" description="Dynamin N-terminal" evidence="1">
    <location>
        <begin position="42"/>
        <end position="205"/>
    </location>
</feature>
<dbReference type="PANTHER" id="PTHR43681">
    <property type="entry name" value="TRANSMEMBRANE GTPASE FZO"/>
    <property type="match status" value="1"/>
</dbReference>
<dbReference type="Proteomes" id="UP000017148">
    <property type="component" value="Unassembled WGS sequence"/>
</dbReference>
<protein>
    <recommendedName>
        <fullName evidence="1">Dynamin N-terminal domain-containing protein</fullName>
    </recommendedName>
</protein>
<dbReference type="Gene3D" id="3.40.50.300">
    <property type="entry name" value="P-loop containing nucleotide triphosphate hydrolases"/>
    <property type="match status" value="1"/>
</dbReference>
<comment type="caution">
    <text evidence="2">The sequence shown here is derived from an EMBL/GenBank/DDBJ whole genome shotgun (WGS) entry which is preliminary data.</text>
</comment>
<dbReference type="eggNOG" id="COG0699">
    <property type="taxonomic scope" value="Bacteria"/>
</dbReference>
<dbReference type="CDD" id="cd09912">
    <property type="entry name" value="DLP_2"/>
    <property type="match status" value="1"/>
</dbReference>
<dbReference type="AlphaFoldDB" id="U7DCN1"/>
<dbReference type="EMBL" id="ASJR01000006">
    <property type="protein sequence ID" value="ERP32205.1"/>
    <property type="molecule type" value="Genomic_DNA"/>
</dbReference>
<gene>
    <name evidence="2" type="ORF">CALK_0936</name>
</gene>
<organism evidence="2 3">
    <name type="scientific">Chitinivibrio alkaliphilus ACht1</name>
    <dbReference type="NCBI Taxonomy" id="1313304"/>
    <lineage>
        <taxon>Bacteria</taxon>
        <taxon>Pseudomonadati</taxon>
        <taxon>Fibrobacterota</taxon>
        <taxon>Chitinivibrionia</taxon>
        <taxon>Chitinivibrionales</taxon>
        <taxon>Chitinivibrionaceae</taxon>
        <taxon>Chitinivibrio</taxon>
    </lineage>
</organism>
<dbReference type="Pfam" id="PF00350">
    <property type="entry name" value="Dynamin_N"/>
    <property type="match status" value="1"/>
</dbReference>
<sequence>MDELITQAELLLSYYDGPTSLASEKGDLENLKNRLFRGEMHIALIGQFNRGKSTFLNTLMGEDLLPVSVLPLTSLSTEIRYGTTPGFRIRFTQGREIYHREYTGSISDALVPYVAEQENPKNHKNVTSVEVFYPHPLLHHGTVFIDTPGFGSTHIHNTRATISLLKECDAALFMLSADLPVTQMELNFLKTIQPHVTQLFFIYNKIDLLTEPERRETTAFILHTLQEKLTLAAPHLFQISTKDTPEYLHKRDALTAKIQEFIQREKYFSLAQALTNKLHDLCMAAAQKVSADIRAHAATCEEAAHKQEEVRRRIQQKKQEREETRAFLYREEKRVRHELHHMAELRSDQLITRVAELLYAHVHLEKTPLSRAMPQLFSVLALVAQETTHHLQGLLTREQLLVSTKTHHACTSSSFELPLISPQAALEKLPHTFEPVRLPLWNRQEARKKIILRRAKEVSLMLRKELIEQTETGLATLFSHFHSHLMSSDTDEDSCHISSIPPIPPQWHAVVDHLHALAERRNCATQHPYS</sequence>
<dbReference type="InterPro" id="IPR027417">
    <property type="entry name" value="P-loop_NTPase"/>
</dbReference>
<accession>U7DCN1</accession>
<dbReference type="STRING" id="1313304.CALK_0936"/>
<keyword evidence="3" id="KW-1185">Reference proteome</keyword>
<dbReference type="PANTHER" id="PTHR43681:SF1">
    <property type="entry name" value="SARCALUMENIN"/>
    <property type="match status" value="1"/>
</dbReference>
<evidence type="ECO:0000313" key="2">
    <source>
        <dbReference type="EMBL" id="ERP32205.1"/>
    </source>
</evidence>
<reference evidence="2 3" key="1">
    <citation type="journal article" date="2013" name="Environ. Microbiol.">
        <title>Genome analysis of Chitinivibrio alkaliphilus gen. nov., sp. nov., a novel extremely haloalkaliphilic anaerobic chitinolytic bacterium from the candidate phylum Termite Group 3.</title>
        <authorList>
            <person name="Sorokin D.Y."/>
            <person name="Gumerov V.M."/>
            <person name="Rakitin A.L."/>
            <person name="Beletsky A.V."/>
            <person name="Damste J.S."/>
            <person name="Muyzer G."/>
            <person name="Mardanov A.V."/>
            <person name="Ravin N.V."/>
        </authorList>
    </citation>
    <scope>NUCLEOTIDE SEQUENCE [LARGE SCALE GENOMIC DNA]</scope>
    <source>
        <strain evidence="2 3">ACht1</strain>
    </source>
</reference>
<proteinExistence type="predicted"/>